<organism evidence="1 2">
    <name type="scientific">Marchantia polymorpha</name>
    <name type="common">Common liverwort</name>
    <name type="synonym">Marchantia aquatica</name>
    <dbReference type="NCBI Taxonomy" id="3197"/>
    <lineage>
        <taxon>Eukaryota</taxon>
        <taxon>Viridiplantae</taxon>
        <taxon>Streptophyta</taxon>
        <taxon>Embryophyta</taxon>
        <taxon>Marchantiophyta</taxon>
        <taxon>Marchantiopsida</taxon>
        <taxon>Marchantiidae</taxon>
        <taxon>Marchantiales</taxon>
        <taxon>Marchantiaceae</taxon>
        <taxon>Marchantia</taxon>
    </lineage>
</organism>
<protein>
    <submittedName>
        <fullName evidence="1">Uncharacterized protein</fullName>
    </submittedName>
</protein>
<name>A0A2R6X2D3_MARPO</name>
<dbReference type="InterPro" id="IPR036188">
    <property type="entry name" value="FAD/NAD-bd_sf"/>
</dbReference>
<dbReference type="OMA" id="YANFQSM"/>
<reference evidence="2" key="1">
    <citation type="journal article" date="2017" name="Cell">
        <title>Insights into land plant evolution garnered from the Marchantia polymorpha genome.</title>
        <authorList>
            <person name="Bowman J.L."/>
            <person name="Kohchi T."/>
            <person name="Yamato K.T."/>
            <person name="Jenkins J."/>
            <person name="Shu S."/>
            <person name="Ishizaki K."/>
            <person name="Yamaoka S."/>
            <person name="Nishihama R."/>
            <person name="Nakamura Y."/>
            <person name="Berger F."/>
            <person name="Adam C."/>
            <person name="Aki S.S."/>
            <person name="Althoff F."/>
            <person name="Araki T."/>
            <person name="Arteaga-Vazquez M.A."/>
            <person name="Balasubrmanian S."/>
            <person name="Barry K."/>
            <person name="Bauer D."/>
            <person name="Boehm C.R."/>
            <person name="Briginshaw L."/>
            <person name="Caballero-Perez J."/>
            <person name="Catarino B."/>
            <person name="Chen F."/>
            <person name="Chiyoda S."/>
            <person name="Chovatia M."/>
            <person name="Davies K.M."/>
            <person name="Delmans M."/>
            <person name="Demura T."/>
            <person name="Dierschke T."/>
            <person name="Dolan L."/>
            <person name="Dorantes-Acosta A.E."/>
            <person name="Eklund D.M."/>
            <person name="Florent S.N."/>
            <person name="Flores-Sandoval E."/>
            <person name="Fujiyama A."/>
            <person name="Fukuzawa H."/>
            <person name="Galik B."/>
            <person name="Grimanelli D."/>
            <person name="Grimwood J."/>
            <person name="Grossniklaus U."/>
            <person name="Hamada T."/>
            <person name="Haseloff J."/>
            <person name="Hetherington A.J."/>
            <person name="Higo A."/>
            <person name="Hirakawa Y."/>
            <person name="Hundley H.N."/>
            <person name="Ikeda Y."/>
            <person name="Inoue K."/>
            <person name="Inoue S.I."/>
            <person name="Ishida S."/>
            <person name="Jia Q."/>
            <person name="Kakita M."/>
            <person name="Kanazawa T."/>
            <person name="Kawai Y."/>
            <person name="Kawashima T."/>
            <person name="Kennedy M."/>
            <person name="Kinose K."/>
            <person name="Kinoshita T."/>
            <person name="Kohara Y."/>
            <person name="Koide E."/>
            <person name="Komatsu K."/>
            <person name="Kopischke S."/>
            <person name="Kubo M."/>
            <person name="Kyozuka J."/>
            <person name="Lagercrantz U."/>
            <person name="Lin S.S."/>
            <person name="Lindquist E."/>
            <person name="Lipzen A.M."/>
            <person name="Lu C.W."/>
            <person name="De Luna E."/>
            <person name="Martienssen R.A."/>
            <person name="Minamino N."/>
            <person name="Mizutani M."/>
            <person name="Mizutani M."/>
            <person name="Mochizuki N."/>
            <person name="Monte I."/>
            <person name="Mosher R."/>
            <person name="Nagasaki H."/>
            <person name="Nakagami H."/>
            <person name="Naramoto S."/>
            <person name="Nishitani K."/>
            <person name="Ohtani M."/>
            <person name="Okamoto T."/>
            <person name="Okumura M."/>
            <person name="Phillips J."/>
            <person name="Pollak B."/>
            <person name="Reinders A."/>
            <person name="Rovekamp M."/>
            <person name="Sano R."/>
            <person name="Sawa S."/>
            <person name="Schmid M.W."/>
            <person name="Shirakawa M."/>
            <person name="Solano R."/>
            <person name="Spunde A."/>
            <person name="Suetsugu N."/>
            <person name="Sugano S."/>
            <person name="Sugiyama A."/>
            <person name="Sun R."/>
            <person name="Suzuki Y."/>
            <person name="Takenaka M."/>
            <person name="Takezawa D."/>
            <person name="Tomogane H."/>
            <person name="Tsuzuki M."/>
            <person name="Ueda T."/>
            <person name="Umeda M."/>
            <person name="Ward J.M."/>
            <person name="Watanabe Y."/>
            <person name="Yazaki K."/>
            <person name="Yokoyama R."/>
            <person name="Yoshitake Y."/>
            <person name="Yotsui I."/>
            <person name="Zachgo S."/>
            <person name="Schmutz J."/>
        </authorList>
    </citation>
    <scope>NUCLEOTIDE SEQUENCE [LARGE SCALE GENOMIC DNA]</scope>
    <source>
        <strain evidence="2">Tak-1</strain>
    </source>
</reference>
<gene>
    <name evidence="1" type="ORF">MARPO_0041s0126</name>
</gene>
<dbReference type="Gene3D" id="3.50.50.60">
    <property type="entry name" value="FAD/NAD(P)-binding domain"/>
    <property type="match status" value="1"/>
</dbReference>
<dbReference type="PANTHER" id="PTHR32098">
    <property type="entry name" value="LYCOPENE BETA/EPSILON CYCLASE PROTEIN"/>
    <property type="match status" value="1"/>
</dbReference>
<dbReference type="AlphaFoldDB" id="A0A2R6X2D3"/>
<dbReference type="OrthoDB" id="4211at2759"/>
<keyword evidence="2" id="KW-1185">Reference proteome</keyword>
<sequence>MMPLNLHWTATVSLSQHAVHCDSGLARPSMRSSAGGNVVHRRIARKVCSPGTEGKAFRAPSVLGPTRPRSQQWRSFVFCSSGAQAVTVSRTQRIMESIPTGEEAGGAGGTSSYESLKRVDKQWKMVRSMEPVKGSPPEVVRRLDGQMLGTSDRAALSGSFDVVVCGGTLGVFVATALAQRGFKVAIVEKGQLRGRMQEWNISRKELFELVKLGVLNAEEAEQVITVDFNPNRVGFGAGSDIWVKDILHLGVSPAKLIETVKQRFLQAGGTVFESTGLSKVDVFDDGAAVYLDNDELLKARLVLDCMGNASPIVRQVRWGQRPDGVCLVVGTCARGFENNTSSDVIYTNLPVLDVGKSKLQLFWEAFPAGSGPKDRTTYLFTYLDATPDRPSLEELLEAYWNLMPEYQNVKVEDLEFLRVLYGFFSTYRKSPLPSAFDRILQIGDASGIQSPLSFGGFGSISRHLERLTTGLTDALKGDILEKDNLSLLNPYMPNLSGAWLLQRAMSVPPGGSPPPDFINELLSTNFTCMEKLGDPVMRPFLQDVVQFGPLAKTMGSMMLANPGILPQIIKQVGLVPLIDWLVHFIGLGSFTFLSSVAAPALQSWVNGLDRREQFIWRRRFEAWRFGAGLDYLN</sequence>
<dbReference type="SUPFAM" id="SSF51905">
    <property type="entry name" value="FAD/NAD(P)-binding domain"/>
    <property type="match status" value="1"/>
</dbReference>
<evidence type="ECO:0000313" key="1">
    <source>
        <dbReference type="EMBL" id="PTQ40268.1"/>
    </source>
</evidence>
<dbReference type="EMBL" id="KZ772713">
    <property type="protein sequence ID" value="PTQ40268.1"/>
    <property type="molecule type" value="Genomic_DNA"/>
</dbReference>
<dbReference type="PANTHER" id="PTHR32098:SF5">
    <property type="entry name" value="LYCOPENE BETA_EPSILON CYCLASE PROTEIN"/>
    <property type="match status" value="1"/>
</dbReference>
<dbReference type="Proteomes" id="UP000244005">
    <property type="component" value="Unassembled WGS sequence"/>
</dbReference>
<dbReference type="Gramene" id="Mp4g18450.1">
    <property type="protein sequence ID" value="Mp4g18450.1.cds"/>
    <property type="gene ID" value="Mp4g18450"/>
</dbReference>
<evidence type="ECO:0000313" key="2">
    <source>
        <dbReference type="Proteomes" id="UP000244005"/>
    </source>
</evidence>
<proteinExistence type="predicted"/>
<accession>A0A2R6X2D3</accession>